<dbReference type="PANTHER" id="PTHR37338:SF1">
    <property type="entry name" value="SPERMATOGENESIS-ASSOCIATED PROTEIN 32"/>
    <property type="match status" value="1"/>
</dbReference>
<feature type="compositionally biased region" description="Acidic residues" evidence="1">
    <location>
        <begin position="34"/>
        <end position="43"/>
    </location>
</feature>
<dbReference type="AlphaFoldDB" id="A0A8C6EN86"/>
<dbReference type="Pfam" id="PF15310">
    <property type="entry name" value="VAD1-2"/>
    <property type="match status" value="1"/>
</dbReference>
<dbReference type="GO" id="GO:0003779">
    <property type="term" value="F:actin binding"/>
    <property type="evidence" value="ECO:0007669"/>
    <property type="project" value="TreeGrafter"/>
</dbReference>
<dbReference type="Ensembl" id="ENSMMMT00000002759.1">
    <property type="protein sequence ID" value="ENSMMMP00000002443.1"/>
    <property type="gene ID" value="ENSMMMG00000002245.1"/>
</dbReference>
<reference evidence="2" key="2">
    <citation type="submission" date="2025-09" db="UniProtKB">
        <authorList>
            <consortium name="Ensembl"/>
        </authorList>
    </citation>
    <scope>IDENTIFICATION</scope>
</reference>
<evidence type="ECO:0000313" key="3">
    <source>
        <dbReference type="Proteomes" id="UP000694407"/>
    </source>
</evidence>
<organism evidence="2 3">
    <name type="scientific">Marmota marmota marmota</name>
    <name type="common">Alpine marmot</name>
    <dbReference type="NCBI Taxonomy" id="9994"/>
    <lineage>
        <taxon>Eukaryota</taxon>
        <taxon>Metazoa</taxon>
        <taxon>Chordata</taxon>
        <taxon>Craniata</taxon>
        <taxon>Vertebrata</taxon>
        <taxon>Euteleostomi</taxon>
        <taxon>Mammalia</taxon>
        <taxon>Eutheria</taxon>
        <taxon>Euarchontoglires</taxon>
        <taxon>Glires</taxon>
        <taxon>Rodentia</taxon>
        <taxon>Sciuromorpha</taxon>
        <taxon>Sciuridae</taxon>
        <taxon>Xerinae</taxon>
        <taxon>Marmotini</taxon>
        <taxon>Marmota</taxon>
    </lineage>
</organism>
<name>A0A8C6EN86_MARMA</name>
<protein>
    <recommendedName>
        <fullName evidence="4">Spermatogenesis associated 32</fullName>
    </recommendedName>
</protein>
<sequence>FSLPGANGFPCCGKGAVDIVEIPANVDSHLDSVPDLEDNSDVDIPERGPEAKSHNDPYWEMSSLEFGCEHTEQQYYTIETLHPYTEEIPRTFSGWSIGSNSSLQSVSGKELTCPEHRSIRVQTSKHLFWANKLIQASEHSLQQAINRHHPKQESNPKNTLCPENMLQISRALTFRQVTTSQPISSPCLSTSSLPPSIGLEELINFASSLAVASNDMELPSLEQMIKAPSRKSAAPSKEPVKPCTEPVQPQNPPKAKEPEKVPEQEKQSFPSYLDFKPGIKRATTEGEVKFLPTQDTPATLQECKEDSVPGTKKGNPLFLKIHFKLSSPSTPEK</sequence>
<dbReference type="GO" id="GO:0007283">
    <property type="term" value="P:spermatogenesis"/>
    <property type="evidence" value="ECO:0007669"/>
    <property type="project" value="InterPro"/>
</dbReference>
<evidence type="ECO:0000256" key="1">
    <source>
        <dbReference type="SAM" id="MobiDB-lite"/>
    </source>
</evidence>
<accession>A0A8C6EN86</accession>
<feature type="region of interest" description="Disordered" evidence="1">
    <location>
        <begin position="29"/>
        <end position="56"/>
    </location>
</feature>
<reference evidence="2" key="1">
    <citation type="submission" date="2025-08" db="UniProtKB">
        <authorList>
            <consortium name="Ensembl"/>
        </authorList>
    </citation>
    <scope>IDENTIFICATION</scope>
</reference>
<dbReference type="Proteomes" id="UP000694407">
    <property type="component" value="Unplaced"/>
</dbReference>
<feature type="region of interest" description="Disordered" evidence="1">
    <location>
        <begin position="226"/>
        <end position="277"/>
    </location>
</feature>
<dbReference type="PANTHER" id="PTHR37338">
    <property type="entry name" value="SPERMATOGENESIS-ASSOCIATED PROTEIN 32"/>
    <property type="match status" value="1"/>
</dbReference>
<feature type="compositionally biased region" description="Basic and acidic residues" evidence="1">
    <location>
        <begin position="44"/>
        <end position="56"/>
    </location>
</feature>
<dbReference type="InterPro" id="IPR029297">
    <property type="entry name" value="SPATA32"/>
</dbReference>
<keyword evidence="3" id="KW-1185">Reference proteome</keyword>
<feature type="compositionally biased region" description="Basic and acidic residues" evidence="1">
    <location>
        <begin position="254"/>
        <end position="266"/>
    </location>
</feature>
<proteinExistence type="predicted"/>
<dbReference type="GO" id="GO:0048471">
    <property type="term" value="C:perinuclear region of cytoplasm"/>
    <property type="evidence" value="ECO:0007669"/>
    <property type="project" value="TreeGrafter"/>
</dbReference>
<evidence type="ECO:0008006" key="4">
    <source>
        <dbReference type="Google" id="ProtNLM"/>
    </source>
</evidence>
<dbReference type="GeneTree" id="ENSGT00390000006879"/>
<evidence type="ECO:0000313" key="2">
    <source>
        <dbReference type="Ensembl" id="ENSMMMP00000002443.1"/>
    </source>
</evidence>